<dbReference type="EMBL" id="BAAASZ010000035">
    <property type="protein sequence ID" value="GAA2460534.1"/>
    <property type="molecule type" value="Genomic_DNA"/>
</dbReference>
<feature type="domain" description="Ketosynthase family 3 (KS3)" evidence="7">
    <location>
        <begin position="15"/>
        <end position="440"/>
    </location>
</feature>
<dbReference type="SUPFAM" id="SSF53901">
    <property type="entry name" value="Thiolase-like"/>
    <property type="match status" value="1"/>
</dbReference>
<keyword evidence="3" id="KW-0597">Phosphoprotein</keyword>
<dbReference type="InterPro" id="IPR018201">
    <property type="entry name" value="Ketoacyl_synth_AS"/>
</dbReference>
<evidence type="ECO:0000259" key="6">
    <source>
        <dbReference type="PROSITE" id="PS50075"/>
    </source>
</evidence>
<keyword evidence="2" id="KW-0596">Phosphopantetheine</keyword>
<evidence type="ECO:0000313" key="8">
    <source>
        <dbReference type="EMBL" id="GAA2460534.1"/>
    </source>
</evidence>
<dbReference type="PROSITE" id="PS00012">
    <property type="entry name" value="PHOSPHOPANTETHEINE"/>
    <property type="match status" value="1"/>
</dbReference>
<comment type="cofactor">
    <cofactor evidence="1">
        <name>pantetheine 4'-phosphate</name>
        <dbReference type="ChEBI" id="CHEBI:47942"/>
    </cofactor>
</comment>
<keyword evidence="4" id="KW-0808">Transferase</keyword>
<keyword evidence="9" id="KW-1185">Reference proteome</keyword>
<dbReference type="InterPro" id="IPR032821">
    <property type="entry name" value="PKS_assoc"/>
</dbReference>
<organism evidence="8 9">
    <name type="scientific">Streptomyces macrosporus</name>
    <dbReference type="NCBI Taxonomy" id="44032"/>
    <lineage>
        <taxon>Bacteria</taxon>
        <taxon>Bacillati</taxon>
        <taxon>Actinomycetota</taxon>
        <taxon>Actinomycetes</taxon>
        <taxon>Kitasatosporales</taxon>
        <taxon>Streptomycetaceae</taxon>
        <taxon>Streptomyces</taxon>
    </lineage>
</organism>
<dbReference type="InterPro" id="IPR023213">
    <property type="entry name" value="CAT-like_dom_sf"/>
</dbReference>
<dbReference type="Gene3D" id="3.30.70.3290">
    <property type="match status" value="1"/>
</dbReference>
<dbReference type="CDD" id="cd00833">
    <property type="entry name" value="PKS"/>
    <property type="match status" value="1"/>
</dbReference>
<dbReference type="SUPFAM" id="SSF47336">
    <property type="entry name" value="ACP-like"/>
    <property type="match status" value="2"/>
</dbReference>
<dbReference type="Gene3D" id="1.10.1240.100">
    <property type="match status" value="1"/>
</dbReference>
<dbReference type="SMART" id="SM00823">
    <property type="entry name" value="PKS_PP"/>
    <property type="match status" value="2"/>
</dbReference>
<evidence type="ECO:0000313" key="9">
    <source>
        <dbReference type="Proteomes" id="UP001501638"/>
    </source>
</evidence>
<keyword evidence="5" id="KW-0012">Acyltransferase</keyword>
<accession>A0ABP5XMU4</accession>
<dbReference type="InterPro" id="IPR036736">
    <property type="entry name" value="ACP-like_sf"/>
</dbReference>
<dbReference type="PANTHER" id="PTHR45527:SF1">
    <property type="entry name" value="FATTY ACID SYNTHASE"/>
    <property type="match status" value="1"/>
</dbReference>
<dbReference type="PANTHER" id="PTHR45527">
    <property type="entry name" value="NONRIBOSOMAL PEPTIDE SYNTHETASE"/>
    <property type="match status" value="1"/>
</dbReference>
<gene>
    <name evidence="8" type="ORF">GCM10010405_51120</name>
</gene>
<feature type="domain" description="Carrier" evidence="6">
    <location>
        <begin position="801"/>
        <end position="876"/>
    </location>
</feature>
<name>A0ABP5XMU4_9ACTN</name>
<dbReference type="Gene3D" id="3.40.50.12780">
    <property type="entry name" value="N-terminal domain of ligase-like"/>
    <property type="match status" value="1"/>
</dbReference>
<dbReference type="InterPro" id="IPR014031">
    <property type="entry name" value="Ketoacyl_synth_C"/>
</dbReference>
<dbReference type="InterPro" id="IPR020806">
    <property type="entry name" value="PKS_PP-bd"/>
</dbReference>
<dbReference type="PROSITE" id="PS50075">
    <property type="entry name" value="CARRIER"/>
    <property type="match status" value="2"/>
</dbReference>
<proteinExistence type="predicted"/>
<dbReference type="InterPro" id="IPR020841">
    <property type="entry name" value="PKS_Beta-ketoAc_synthase_dom"/>
</dbReference>
<dbReference type="SUPFAM" id="SSF52777">
    <property type="entry name" value="CoA-dependent acyltransferases"/>
    <property type="match status" value="4"/>
</dbReference>
<dbReference type="NCBIfam" id="TIGR01733">
    <property type="entry name" value="AA-adenyl-dom"/>
    <property type="match status" value="1"/>
</dbReference>
<dbReference type="Pfam" id="PF00109">
    <property type="entry name" value="ketoacyl-synt"/>
    <property type="match status" value="1"/>
</dbReference>
<dbReference type="Pfam" id="PF16197">
    <property type="entry name" value="KAsynt_C_assoc"/>
    <property type="match status" value="1"/>
</dbReference>
<dbReference type="InterPro" id="IPR009081">
    <property type="entry name" value="PP-bd_ACP"/>
</dbReference>
<comment type="caution">
    <text evidence="8">The sequence shown here is derived from an EMBL/GenBank/DDBJ whole genome shotgun (WGS) entry which is preliminary data.</text>
</comment>
<evidence type="ECO:0000259" key="7">
    <source>
        <dbReference type="PROSITE" id="PS52004"/>
    </source>
</evidence>
<dbReference type="InterPro" id="IPR014030">
    <property type="entry name" value="Ketoacyl_synth_N"/>
</dbReference>
<sequence length="2375" mass="254190">MPTTEDVHDNGGFDGTAIAVTGMACRFPGADSIDAYWDLLCSGGEPLERVPDEELRAAGLLENARTDPSYVALRKPFADPSLFDAGFFGMTPAEAAATDPQQRMLLETAVQALEDAGVDPARFPGGIGVYLGMNHSDYLLRNVLGHRDVIDRLGWHRVLMGNDRGFTATSLSYRLGLTGPSIAVDCACSSSLAAVHQACRALMDFEADAALVGGAGVKPRDLGYRYSEGGIGSPDGRCRPFSADARGTVFASGVGLVVLRRLEDALADGDRVLAVVRASDMNNDGARKSSYTAPSHEGQAELIAGVHELAGVTADRITYVEAHGTGTALGDPIEVGALADAFRATSDMRGFCALGSAKANIGHLDSASGIAGFIKVVLALRHRVLPPTPGCERLNPHIDFQNSPFRVVRELEPWDAPGPLMAGVSSFGVGGTNVHVLLEEHVERAEAEPGHPGTSVLLPFSAKSEGSLRAMESELRDWASTTPTAAVADGAHELVTRRTVHPMRGALLWRRSEDVVVLDPGRGDAELTGRKPAFSLNTPELDQAAVSSLLERHPPFSRTAERLVGPLAAERGVTPRQVLEELADEAPPVTSTVVALGCAAVWAELGIEPGAVLADQDSRLAAAVLSGALERDALCDVLARIAAGGDAVSALGAVTLRAPVIPWYDADGSELCSPGQSPSPACAPGGRPAPPGWRTLPPRVPAVIELCPAPGPRGDVKVFSGAPRLGAPRGVAAGHDSVLATAGQAWALGLPMDIAGLVESRPRRAEALPGYRFERRRHWLDPEPAGAAPKGHVTAAPDADAGAADFHGGACELFAQALGLDEVESHDDLFSLGGDSLLATRIVALAQARWGHRVPFGTFLRTPTPAGLAAVLEESAAASTPRAVGGVPTERAEGRPSTVLPVTPLQERFLHLSELDGAAESYNVPVLADLRGPLDPAALQAAFADVVDRHESLRVAFRHGQDGFVQVVAERTTADLPLVEVAEEDLSGAVAELLDSTIALEKAPLFRGRIFRLGPERHVFALVLHHIIADARSTGVLLTDLYACYEEHTSGRPAALAPVAGRLAAYSRAQADWRESEAARRQLQYWLRELADLPEPIELPGDRPRGTQRSYRGAKLEFTMPAEVSARVRRLAAQQGTTPFAVVLAAFGCWLSRIANRESLIIGAPVSGRHRADNQNLIGNFVNTLPLRARIDERRSFADLLRGTVTRLTDALDNQDLPFEAVARELGRDPRDAEPVFQVLFNMLSASASIPPAPSGLTVEPLPFDRATSPYELSLDWWFSSDGAIAGRFLYDTDRFDRDTVAAWQESFAFLLDAVSRAPLAPLSTVRSAPPAARARCSAALTGAVVEVPQRPVHAVFAEQAERNPDRLAVTDGRTSVSYGRLARISAGLADQVTGSGVGPGEPVGIAMRRGTALVAALLGVLRAGATPVPLDPTLPARRLALMAEDAGVKLILARSARDASFAPEVRVLRVPPLAEIAGREGGTAGDGCPGDTGAYVTYTSGTTGRPKGIHFPHRALANLVHWETEGHRVARRWLQFASFGFDAAFHETFSALCGGGSLHILDDDSKHDHDALASFVEAHRVEKAIVPVSLLHALAARFADDPAPFATVREIASTGEQLRISRPLVAFFERMPHCRLVNNYGPAETHVVTSYRFPERPREWPWHAPIGSPIQNVRLAITGVGGQDAPPGSVGELFISGRCVATGYLNQPELTEEKFRAVPEGGRAYRSGDLVRLLRSGLIEFTGRRDQQVKIRGHRVELGEIEVCIRREAGVDDVALAVRGPDGDRRIDAYLVVGDRDPEVVTRVRKRIRAELPVAMMPATFTVLDRLPVNANGKIDLGRLPDPGRAAEHAEDGEAVADHAPGTVLEKILQVFRTVLDRPAVGPDDDFFESGGHSLSATRAVYSLRERLGVSVAMGEFYRTGTPSRLAKLVGDRIGDSTPCHSDELPEAPRSVALTPGLRSLSEGEVRDAQKSFVFDVPRRLDRARMATAVRNLLERHAALRLRVTGDSVVRGSTEPDLLEFDCPSGMATDAAAAWLHQRVQALPTDTGRGPLMRVAMADVSENRTLLALTVHLLALDGRSLVTLCEELARGYDEPEEGREEDDGYIRYLAWRSSLYDGPERARAIAGWRDVLTDRPESAGMVPPDGPAVVGQQGWAPAPRLHQALRARCAEARVTPFLLHLTAFAVALSRAQRTEHVCVSVALDGRPDWSLDGTVGHFANVVPVPLRIPADADPDSLVEHVRSSCQEIFDRRHVPYRDLAADDPVLTGYLDVPVVFTYARDDGEDVRIAGVTMRAAGPDPLAPGQRLGFVVVDTGQRFRASARYAPSPVSSSDATVMDLYREALYALVFEAGSVRPAAHGTAPDTPFTAAMEKM</sequence>
<dbReference type="InterPro" id="IPR006162">
    <property type="entry name" value="Ppantetheine_attach_site"/>
</dbReference>
<dbReference type="InterPro" id="IPR020845">
    <property type="entry name" value="AMP-binding_CS"/>
</dbReference>
<dbReference type="PROSITE" id="PS00606">
    <property type="entry name" value="KS3_1"/>
    <property type="match status" value="1"/>
</dbReference>
<dbReference type="CDD" id="cd19531">
    <property type="entry name" value="LCL_NRPS-like"/>
    <property type="match status" value="1"/>
</dbReference>
<feature type="domain" description="Carrier" evidence="6">
    <location>
        <begin position="1860"/>
        <end position="1935"/>
    </location>
</feature>
<dbReference type="Pfam" id="PF02801">
    <property type="entry name" value="Ketoacyl-synt_C"/>
    <property type="match status" value="1"/>
</dbReference>
<dbReference type="SMART" id="SM00825">
    <property type="entry name" value="PKS_KS"/>
    <property type="match status" value="1"/>
</dbReference>
<dbReference type="InterPro" id="IPR010071">
    <property type="entry name" value="AA_adenyl_dom"/>
</dbReference>
<evidence type="ECO:0008006" key="10">
    <source>
        <dbReference type="Google" id="ProtNLM"/>
    </source>
</evidence>
<evidence type="ECO:0000256" key="4">
    <source>
        <dbReference type="ARBA" id="ARBA00022679"/>
    </source>
</evidence>
<evidence type="ECO:0000256" key="3">
    <source>
        <dbReference type="ARBA" id="ARBA00022553"/>
    </source>
</evidence>
<dbReference type="Gene3D" id="3.30.559.30">
    <property type="entry name" value="Nonribosomal peptide synthetase, condensation domain"/>
    <property type="match status" value="2"/>
</dbReference>
<evidence type="ECO:0000256" key="5">
    <source>
        <dbReference type="ARBA" id="ARBA00023315"/>
    </source>
</evidence>
<dbReference type="Pfam" id="PF00668">
    <property type="entry name" value="Condensation"/>
    <property type="match status" value="2"/>
</dbReference>
<dbReference type="InterPro" id="IPR042099">
    <property type="entry name" value="ANL_N_sf"/>
</dbReference>
<dbReference type="Proteomes" id="UP001501638">
    <property type="component" value="Unassembled WGS sequence"/>
</dbReference>
<dbReference type="Gene3D" id="3.30.300.30">
    <property type="match status" value="1"/>
</dbReference>
<dbReference type="InterPro" id="IPR001242">
    <property type="entry name" value="Condensation_dom"/>
</dbReference>
<evidence type="ECO:0000256" key="2">
    <source>
        <dbReference type="ARBA" id="ARBA00022450"/>
    </source>
</evidence>
<reference evidence="9" key="1">
    <citation type="journal article" date="2019" name="Int. J. Syst. Evol. Microbiol.">
        <title>The Global Catalogue of Microorganisms (GCM) 10K type strain sequencing project: providing services to taxonomists for standard genome sequencing and annotation.</title>
        <authorList>
            <consortium name="The Broad Institute Genomics Platform"/>
            <consortium name="The Broad Institute Genome Sequencing Center for Infectious Disease"/>
            <person name="Wu L."/>
            <person name="Ma J."/>
        </authorList>
    </citation>
    <scope>NUCLEOTIDE SEQUENCE [LARGE SCALE GENOMIC DNA]</scope>
    <source>
        <strain evidence="9">JCM 6305</strain>
    </source>
</reference>
<dbReference type="Pfam" id="PF00501">
    <property type="entry name" value="AMP-binding"/>
    <property type="match status" value="1"/>
</dbReference>
<dbReference type="PROSITE" id="PS00455">
    <property type="entry name" value="AMP_BINDING"/>
    <property type="match status" value="1"/>
</dbReference>
<dbReference type="InterPro" id="IPR016039">
    <property type="entry name" value="Thiolase-like"/>
</dbReference>
<dbReference type="InterPro" id="IPR045851">
    <property type="entry name" value="AMP-bd_C_sf"/>
</dbReference>
<evidence type="ECO:0000256" key="1">
    <source>
        <dbReference type="ARBA" id="ARBA00001957"/>
    </source>
</evidence>
<protein>
    <recommendedName>
        <fullName evidence="10">Amino acid adenylation domain-containing protein</fullName>
    </recommendedName>
</protein>
<dbReference type="Gene3D" id="1.10.1200.10">
    <property type="entry name" value="ACP-like"/>
    <property type="match status" value="2"/>
</dbReference>
<dbReference type="InterPro" id="IPR000873">
    <property type="entry name" value="AMP-dep_synth/lig_dom"/>
</dbReference>
<dbReference type="Pfam" id="PF00550">
    <property type="entry name" value="PP-binding"/>
    <property type="match status" value="2"/>
</dbReference>
<dbReference type="Gene3D" id="3.40.47.10">
    <property type="match status" value="1"/>
</dbReference>
<dbReference type="Gene3D" id="3.30.559.10">
    <property type="entry name" value="Chloramphenicol acetyltransferase-like domain"/>
    <property type="match status" value="2"/>
</dbReference>
<dbReference type="SUPFAM" id="SSF56801">
    <property type="entry name" value="Acetyl-CoA synthetase-like"/>
    <property type="match status" value="1"/>
</dbReference>
<dbReference type="PROSITE" id="PS52004">
    <property type="entry name" value="KS3_2"/>
    <property type="match status" value="1"/>
</dbReference>